<protein>
    <submittedName>
        <fullName evidence="2">Polysaccharide pyruvyl transferase family protein</fullName>
    </submittedName>
</protein>
<gene>
    <name evidence="2" type="ORF">H9862_01840</name>
</gene>
<accession>A0A9D2AGR0</accession>
<keyword evidence="2" id="KW-0808">Transferase</keyword>
<dbReference type="AlphaFoldDB" id="A0A9D2AGR0"/>
<dbReference type="Pfam" id="PF04230">
    <property type="entry name" value="PS_pyruv_trans"/>
    <property type="match status" value="1"/>
</dbReference>
<reference evidence="2" key="2">
    <citation type="submission" date="2021-04" db="EMBL/GenBank/DDBJ databases">
        <authorList>
            <person name="Gilroy R."/>
        </authorList>
    </citation>
    <scope>NUCLEOTIDE SEQUENCE</scope>
    <source>
        <strain evidence="2">14975</strain>
    </source>
</reference>
<feature type="domain" description="Polysaccharide pyruvyl transferase" evidence="1">
    <location>
        <begin position="28"/>
        <end position="277"/>
    </location>
</feature>
<comment type="caution">
    <text evidence="2">The sequence shown here is derived from an EMBL/GenBank/DDBJ whole genome shotgun (WGS) entry which is preliminary data.</text>
</comment>
<organism evidence="2 3">
    <name type="scientific">Candidatus Akkermansia intestinigallinarum</name>
    <dbReference type="NCBI Taxonomy" id="2838431"/>
    <lineage>
        <taxon>Bacteria</taxon>
        <taxon>Pseudomonadati</taxon>
        <taxon>Verrucomicrobiota</taxon>
        <taxon>Verrucomicrobiia</taxon>
        <taxon>Verrucomicrobiales</taxon>
        <taxon>Akkermansiaceae</taxon>
        <taxon>Akkermansia</taxon>
    </lineage>
</organism>
<evidence type="ECO:0000313" key="3">
    <source>
        <dbReference type="Proteomes" id="UP000823964"/>
    </source>
</evidence>
<evidence type="ECO:0000313" key="2">
    <source>
        <dbReference type="EMBL" id="HIX19327.1"/>
    </source>
</evidence>
<dbReference type="Proteomes" id="UP000823964">
    <property type="component" value="Unassembled WGS sequence"/>
</dbReference>
<sequence length="333" mass="38440">MNNEVDNLRLNQILHDLGDFVYYPNFGNLGDLLIAEGTRQFFQREGLTYREYDEKNLPAQYNLVYAGGARFTSCWCDTEKCLRELTDPRIQCCVILPHSFYDVDALLDGLDSRHHLFCRDERSYRYCLSRQTACSVYLAEDMAFQLDMEKTDAAKLPRELSNEELRTRTQIKRGLFAKLRRGVRRATILSPVGEKDKKIAFLLREDAEKSSPNSTFMSYDISAAWHTSGRQMAYNGEILRQFSAALKQVDIIVSDRLHVCIMAYLSGLEVYMLDNSYGKLSGVYRLSMTGAPKVHLLPDAELTPELKAAWKRLNAPWRVSIRWFKKKLSSLFH</sequence>
<reference evidence="2" key="1">
    <citation type="journal article" date="2021" name="PeerJ">
        <title>Extensive microbial diversity within the chicken gut microbiome revealed by metagenomics and culture.</title>
        <authorList>
            <person name="Gilroy R."/>
            <person name="Ravi A."/>
            <person name="Getino M."/>
            <person name="Pursley I."/>
            <person name="Horton D.L."/>
            <person name="Alikhan N.F."/>
            <person name="Baker D."/>
            <person name="Gharbi K."/>
            <person name="Hall N."/>
            <person name="Watson M."/>
            <person name="Adriaenssens E.M."/>
            <person name="Foster-Nyarko E."/>
            <person name="Jarju S."/>
            <person name="Secka A."/>
            <person name="Antonio M."/>
            <person name="Oren A."/>
            <person name="Chaudhuri R.R."/>
            <person name="La Ragione R."/>
            <person name="Hildebrand F."/>
            <person name="Pallen M.J."/>
        </authorList>
    </citation>
    <scope>NUCLEOTIDE SEQUENCE</scope>
    <source>
        <strain evidence="2">14975</strain>
    </source>
</reference>
<dbReference type="InterPro" id="IPR007345">
    <property type="entry name" value="Polysacch_pyruvyl_Trfase"/>
</dbReference>
<dbReference type="GO" id="GO:0016740">
    <property type="term" value="F:transferase activity"/>
    <property type="evidence" value="ECO:0007669"/>
    <property type="project" value="UniProtKB-KW"/>
</dbReference>
<name>A0A9D2AGR0_9BACT</name>
<proteinExistence type="predicted"/>
<evidence type="ECO:0000259" key="1">
    <source>
        <dbReference type="Pfam" id="PF04230"/>
    </source>
</evidence>
<dbReference type="EMBL" id="DXFQ01000028">
    <property type="protein sequence ID" value="HIX19327.1"/>
    <property type="molecule type" value="Genomic_DNA"/>
</dbReference>